<organism evidence="2 3">
    <name type="scientific">Lentinula detonsa</name>
    <dbReference type="NCBI Taxonomy" id="2804962"/>
    <lineage>
        <taxon>Eukaryota</taxon>
        <taxon>Fungi</taxon>
        <taxon>Dikarya</taxon>
        <taxon>Basidiomycota</taxon>
        <taxon>Agaricomycotina</taxon>
        <taxon>Agaricomycetes</taxon>
        <taxon>Agaricomycetidae</taxon>
        <taxon>Agaricales</taxon>
        <taxon>Marasmiineae</taxon>
        <taxon>Omphalotaceae</taxon>
        <taxon>Lentinula</taxon>
    </lineage>
</organism>
<accession>A0AA38PT16</accession>
<evidence type="ECO:0000313" key="2">
    <source>
        <dbReference type="EMBL" id="KAJ3980720.1"/>
    </source>
</evidence>
<protein>
    <recommendedName>
        <fullName evidence="1">DUF6593 domain-containing protein</fullName>
    </recommendedName>
</protein>
<dbReference type="InterPro" id="IPR046528">
    <property type="entry name" value="DUF6593"/>
</dbReference>
<evidence type="ECO:0000313" key="3">
    <source>
        <dbReference type="Proteomes" id="UP001163850"/>
    </source>
</evidence>
<comment type="caution">
    <text evidence="2">The sequence shown here is derived from an EMBL/GenBank/DDBJ whole genome shotgun (WGS) entry which is preliminary data.</text>
</comment>
<name>A0AA38PT16_9AGAR</name>
<reference evidence="2" key="1">
    <citation type="submission" date="2022-08" db="EMBL/GenBank/DDBJ databases">
        <authorList>
            <consortium name="DOE Joint Genome Institute"/>
            <person name="Min B."/>
            <person name="Riley R."/>
            <person name="Sierra-Patev S."/>
            <person name="Naranjo-Ortiz M."/>
            <person name="Looney B."/>
            <person name="Konkel Z."/>
            <person name="Slot J.C."/>
            <person name="Sakamoto Y."/>
            <person name="Steenwyk J.L."/>
            <person name="Rokas A."/>
            <person name="Carro J."/>
            <person name="Camarero S."/>
            <person name="Ferreira P."/>
            <person name="Molpeceres G."/>
            <person name="Ruiz-Duenas F.J."/>
            <person name="Serrano A."/>
            <person name="Henrissat B."/>
            <person name="Drula E."/>
            <person name="Hughes K.W."/>
            <person name="Mata J.L."/>
            <person name="Ishikawa N.K."/>
            <person name="Vargas-Isla R."/>
            <person name="Ushijima S."/>
            <person name="Smith C.A."/>
            <person name="Ahrendt S."/>
            <person name="Andreopoulos W."/>
            <person name="He G."/>
            <person name="Labutti K."/>
            <person name="Lipzen A."/>
            <person name="Ng V."/>
            <person name="Sandor L."/>
            <person name="Barry K."/>
            <person name="Martinez A.T."/>
            <person name="Xiao Y."/>
            <person name="Gibbons J.G."/>
            <person name="Terashima K."/>
            <person name="Hibbett D.S."/>
            <person name="Grigoriev I.V."/>
        </authorList>
    </citation>
    <scope>NUCLEOTIDE SEQUENCE</scope>
    <source>
        <strain evidence="2">TFB7829</strain>
    </source>
</reference>
<dbReference type="AlphaFoldDB" id="A0AA38PT16"/>
<sequence>MTLVPMSVHLYQKRCQLEPILNNIFHDDENKTIYDCHTPNSMNHRTTTISKSLGHTSDTDNSDNFEYIAQIDWRVIHSSKIRFANGRFSGQEMKASDYLKKKSWTGRQHVFTAEDGKEYIWRDSTLHIRLFLTDKVETPVAVYRRETLRKGAHLEILPLGKDLMDEIVVTVVYIEQQNMAQIS</sequence>
<dbReference type="Pfam" id="PF20236">
    <property type="entry name" value="DUF6593"/>
    <property type="match status" value="1"/>
</dbReference>
<proteinExistence type="predicted"/>
<evidence type="ECO:0000259" key="1">
    <source>
        <dbReference type="Pfam" id="PF20236"/>
    </source>
</evidence>
<gene>
    <name evidence="2" type="ORF">F5890DRAFT_1540003</name>
</gene>
<feature type="domain" description="DUF6593" evidence="1">
    <location>
        <begin position="20"/>
        <end position="178"/>
    </location>
</feature>
<feature type="non-terminal residue" evidence="2">
    <location>
        <position position="1"/>
    </location>
</feature>
<dbReference type="Proteomes" id="UP001163850">
    <property type="component" value="Unassembled WGS sequence"/>
</dbReference>
<dbReference type="EMBL" id="MU802164">
    <property type="protein sequence ID" value="KAJ3980720.1"/>
    <property type="molecule type" value="Genomic_DNA"/>
</dbReference>